<feature type="transmembrane region" description="Helical" evidence="1">
    <location>
        <begin position="123"/>
        <end position="144"/>
    </location>
</feature>
<evidence type="ECO:0008006" key="4">
    <source>
        <dbReference type="Google" id="ProtNLM"/>
    </source>
</evidence>
<protein>
    <recommendedName>
        <fullName evidence="4">Alpha-1,2-mannosyltransferase</fullName>
    </recommendedName>
</protein>
<feature type="transmembrane region" description="Helical" evidence="1">
    <location>
        <begin position="346"/>
        <end position="369"/>
    </location>
</feature>
<dbReference type="Proteomes" id="UP001500804">
    <property type="component" value="Unassembled WGS sequence"/>
</dbReference>
<feature type="transmembrane region" description="Helical" evidence="1">
    <location>
        <begin position="151"/>
        <end position="169"/>
    </location>
</feature>
<name>A0ABP9NZZ9_9PSEU</name>
<feature type="transmembrane region" description="Helical" evidence="1">
    <location>
        <begin position="314"/>
        <end position="340"/>
    </location>
</feature>
<proteinExistence type="predicted"/>
<evidence type="ECO:0000313" key="3">
    <source>
        <dbReference type="Proteomes" id="UP001500804"/>
    </source>
</evidence>
<keyword evidence="1" id="KW-0472">Membrane</keyword>
<keyword evidence="1" id="KW-1133">Transmembrane helix</keyword>
<sequence length="382" mass="39335">MAAPGRRIVPGMHIAPSPRTRTSNPSLAAAAWSALTIALGLWWWVWPAQYPFPPGPGDPVGTLLDVVAPAAVPPALVGAGIAGLVVALLARAGRAAGLVVPTSVAWVLVFGLAVPGLRPLTLVGYLMAMFGPVVLFVTVLAGAWRWRGGPVAVGVFALVGAAAWATGIADGVVLRRYLGVIGATVHLAGPSVLMAFFLGGALVWAVVGARTAPRGAGRPAWTRPEAAARWGRAATVVAGLCALPYGLLRMTWLTPWPFGMDPAEFVTAPEMRLHGLLLGLAALAGALLTTGLVARWGEVWPRWMPVVRGRPVPVAAAVVPGGVVAALFTVAAVPMVVMAVESDEPWILIVFPFGVWGPALGIAVLGYALRRSGHAAGTIEGS</sequence>
<evidence type="ECO:0000313" key="2">
    <source>
        <dbReference type="EMBL" id="GAA5137231.1"/>
    </source>
</evidence>
<accession>A0ABP9NZZ9</accession>
<feature type="transmembrane region" description="Helical" evidence="1">
    <location>
        <begin position="273"/>
        <end position="294"/>
    </location>
</feature>
<feature type="transmembrane region" description="Helical" evidence="1">
    <location>
        <begin position="230"/>
        <end position="253"/>
    </location>
</feature>
<organism evidence="2 3">
    <name type="scientific">Pseudonocardia adelaidensis</name>
    <dbReference type="NCBI Taxonomy" id="648754"/>
    <lineage>
        <taxon>Bacteria</taxon>
        <taxon>Bacillati</taxon>
        <taxon>Actinomycetota</taxon>
        <taxon>Actinomycetes</taxon>
        <taxon>Pseudonocardiales</taxon>
        <taxon>Pseudonocardiaceae</taxon>
        <taxon>Pseudonocardia</taxon>
    </lineage>
</organism>
<dbReference type="EMBL" id="BAABJO010000036">
    <property type="protein sequence ID" value="GAA5137231.1"/>
    <property type="molecule type" value="Genomic_DNA"/>
</dbReference>
<comment type="caution">
    <text evidence="2">The sequence shown here is derived from an EMBL/GenBank/DDBJ whole genome shotgun (WGS) entry which is preliminary data.</text>
</comment>
<feature type="transmembrane region" description="Helical" evidence="1">
    <location>
        <begin position="189"/>
        <end position="209"/>
    </location>
</feature>
<reference evidence="3" key="1">
    <citation type="journal article" date="2019" name="Int. J. Syst. Evol. Microbiol.">
        <title>The Global Catalogue of Microorganisms (GCM) 10K type strain sequencing project: providing services to taxonomists for standard genome sequencing and annotation.</title>
        <authorList>
            <consortium name="The Broad Institute Genomics Platform"/>
            <consortium name="The Broad Institute Genome Sequencing Center for Infectious Disease"/>
            <person name="Wu L."/>
            <person name="Ma J."/>
        </authorList>
    </citation>
    <scope>NUCLEOTIDE SEQUENCE [LARGE SCALE GENOMIC DNA]</scope>
    <source>
        <strain evidence="3">JCM 18302</strain>
    </source>
</reference>
<keyword evidence="1" id="KW-0812">Transmembrane</keyword>
<feature type="transmembrane region" description="Helical" evidence="1">
    <location>
        <begin position="66"/>
        <end position="89"/>
    </location>
</feature>
<feature type="transmembrane region" description="Helical" evidence="1">
    <location>
        <begin position="96"/>
        <end position="117"/>
    </location>
</feature>
<feature type="transmembrane region" description="Helical" evidence="1">
    <location>
        <begin position="27"/>
        <end position="46"/>
    </location>
</feature>
<gene>
    <name evidence="2" type="ORF">GCM10023320_69580</name>
</gene>
<keyword evidence="3" id="KW-1185">Reference proteome</keyword>
<evidence type="ECO:0000256" key="1">
    <source>
        <dbReference type="SAM" id="Phobius"/>
    </source>
</evidence>